<organism evidence="2 3">
    <name type="scientific">Leucothrix arctica</name>
    <dbReference type="NCBI Taxonomy" id="1481894"/>
    <lineage>
        <taxon>Bacteria</taxon>
        <taxon>Pseudomonadati</taxon>
        <taxon>Pseudomonadota</taxon>
        <taxon>Gammaproteobacteria</taxon>
        <taxon>Thiotrichales</taxon>
        <taxon>Thiotrichaceae</taxon>
        <taxon>Leucothrix</taxon>
    </lineage>
</organism>
<dbReference type="InterPro" id="IPR038765">
    <property type="entry name" value="Papain-like_cys_pep_sf"/>
</dbReference>
<dbReference type="AlphaFoldDB" id="A0A317CAQ5"/>
<dbReference type="PANTHER" id="PTHR33490:SF1">
    <property type="entry name" value="SLL1233 PROTEIN"/>
    <property type="match status" value="1"/>
</dbReference>
<feature type="domain" description="Transglutaminase-like" evidence="1">
    <location>
        <begin position="172"/>
        <end position="248"/>
    </location>
</feature>
<dbReference type="InterPro" id="IPR002931">
    <property type="entry name" value="Transglutaminase-like"/>
</dbReference>
<comment type="caution">
    <text evidence="2">The sequence shown here is derived from an EMBL/GenBank/DDBJ whole genome shotgun (WGS) entry which is preliminary data.</text>
</comment>
<dbReference type="Proteomes" id="UP000245506">
    <property type="component" value="Unassembled WGS sequence"/>
</dbReference>
<keyword evidence="3" id="KW-1185">Reference proteome</keyword>
<dbReference type="RefSeq" id="WP_109826751.1">
    <property type="nucleotide sequence ID" value="NZ_QGKL01000043.1"/>
</dbReference>
<dbReference type="Pfam" id="PF09899">
    <property type="entry name" value="DUF2126"/>
    <property type="match status" value="1"/>
</dbReference>
<proteinExistence type="predicted"/>
<dbReference type="PANTHER" id="PTHR33490">
    <property type="entry name" value="BLR5614 PROTEIN-RELATED"/>
    <property type="match status" value="1"/>
</dbReference>
<evidence type="ECO:0000313" key="3">
    <source>
        <dbReference type="Proteomes" id="UP000245506"/>
    </source>
</evidence>
<name>A0A317CAQ5_9GAMM</name>
<sequence length="1118" mass="127690">MTIKVALSHKTSYEYDRPITLSPHVIRLRPAAHSRTPIQSYSLKIEPEDHYINWMQDPFGNYEARIVFPEKTKKFSFEVDLIADLTVINPFEFFVEEYAENYPFQYEKVLKAELAPYLKKGRKYKLLEEWMSTVDRSKIRVQDLLVQINQRLEKEIGYNIRMEPGVQSCEETLKLGKGSCRDTAWLMVNILRHLGLAARFVSGYLVQLTSDEKSLDGPSGPEEDFTDLHAWCEVFIPGAGWIGLDPTSGLFASEGHIPLACTPDPYGAAPVTGGMEKCEVVDFDFSNTVQRFFEDPRVTKPYSESQWEAINTLGYQVDRDLAAGDVRLTMGGEPTFVSIDDMEDEQWNTGALGDDKRRLAGELFLRMKDRFSKGSLLHYGQGKWYPGEEIPRWALSCFWRNDGFNIWKNPELIAADNTDYKHDEKTAEKFSKLLTKHLGLDEKYVVPAYEDKMYFLWKEGSLPANLDSEKVDLKDSLERQAIARVLLRGLDTPSGYALPIAWDFVQQGWHSAPWEFRNDKLLLIPGDSPMGLRLPLGSLPWQAEDEREIQVERCGLEERDELSNFEKDVAGRFKKSDKKKSKKQQAYEAKKILVDVPHTAMSIEARDGCLCIFMPPMSHLEHYLDLISSIEATADKLETPVRIEGYPPPRDPRVTSFAVTPDPGVIEVNIHPASNWNDLVKNTTALYEEARLTRLGTEKFMHDGRHTGTGGGNHVTLGAANALDSPFLRRPELLQSIITYWQHHPALSYLFSGLFIGPTSQAPRVDEGRDEKLYELDIAFSQMPKGETDQPWLSDRLLRHLLTDLTGNTHRSEFCIDKMYSPDSASGRQGILEFRGFEMPPHARMSLMQGLLIRSLVAMFWDKPYKKPLVRWGTELHDRFMLRHYVESDMKDVVRDLNDAGYDFKFDWLTPFIEFRFPRYGSVQIGDMSMHLYNAIEPWHVLGEESGSQGTARYVDSSLERVQVTLEGLTDSRYILVCNGQRVPLKNTGKHGEYVAGIRYRAWNPPSALHPTIGVHAPLVLDLVDTWNDRSVGGCTYHVAHPGGMNPEYAPLNPLEAESRRNSRYWDFGHSPVSISNPGYQDIQRDIQSHTTSETKFSELEVKESNEYPYTLDMRNTL</sequence>
<dbReference type="OrthoDB" id="9804872at2"/>
<evidence type="ECO:0000259" key="1">
    <source>
        <dbReference type="SMART" id="SM00460"/>
    </source>
</evidence>
<dbReference type="Pfam" id="PF08379">
    <property type="entry name" value="Bact_transglu_N"/>
    <property type="match status" value="1"/>
</dbReference>
<dbReference type="InterPro" id="IPR013589">
    <property type="entry name" value="Bac_transglu_N"/>
</dbReference>
<dbReference type="EMBL" id="QGKL01000043">
    <property type="protein sequence ID" value="PWQ93162.1"/>
    <property type="molecule type" value="Genomic_DNA"/>
</dbReference>
<dbReference type="InterPro" id="IPR018667">
    <property type="entry name" value="DUF2126"/>
</dbReference>
<dbReference type="SUPFAM" id="SSF54001">
    <property type="entry name" value="Cysteine proteinases"/>
    <property type="match status" value="1"/>
</dbReference>
<dbReference type="Pfam" id="PF01841">
    <property type="entry name" value="Transglut_core"/>
    <property type="match status" value="1"/>
</dbReference>
<evidence type="ECO:0000313" key="2">
    <source>
        <dbReference type="EMBL" id="PWQ93162.1"/>
    </source>
</evidence>
<accession>A0A317CAQ5</accession>
<dbReference type="Gene3D" id="3.10.620.30">
    <property type="match status" value="1"/>
</dbReference>
<protein>
    <submittedName>
        <fullName evidence="2">IMP dehydrogenase</fullName>
    </submittedName>
</protein>
<gene>
    <name evidence="2" type="ORF">DKT75_20960</name>
</gene>
<reference evidence="2 3" key="1">
    <citation type="submission" date="2018-05" db="EMBL/GenBank/DDBJ databases">
        <title>Leucothrix arctica sp. nov., isolated from Arctic seawater.</title>
        <authorList>
            <person name="Choi A."/>
            <person name="Baek K."/>
        </authorList>
    </citation>
    <scope>NUCLEOTIDE SEQUENCE [LARGE SCALE GENOMIC DNA]</scope>
    <source>
        <strain evidence="2 3">IMCC9719</strain>
    </source>
</reference>
<dbReference type="SMART" id="SM00460">
    <property type="entry name" value="TGc"/>
    <property type="match status" value="1"/>
</dbReference>